<feature type="transmembrane region" description="Helical" evidence="10">
    <location>
        <begin position="27"/>
        <end position="45"/>
    </location>
</feature>
<dbReference type="PANTHER" id="PTHR47019">
    <property type="entry name" value="LIPID II FLIPPASE MURJ"/>
    <property type="match status" value="1"/>
</dbReference>
<evidence type="ECO:0000313" key="13">
    <source>
        <dbReference type="Proteomes" id="UP000824107"/>
    </source>
</evidence>
<keyword evidence="2 10" id="KW-1003">Cell membrane</keyword>
<keyword evidence="10 11" id="KW-0961">Cell wall biogenesis/degradation</keyword>
<evidence type="ECO:0000256" key="3">
    <source>
        <dbReference type="ARBA" id="ARBA00022692"/>
    </source>
</evidence>
<keyword evidence="3 10" id="KW-0812">Transmembrane</keyword>
<evidence type="ECO:0000256" key="10">
    <source>
        <dbReference type="HAMAP-Rule" id="MF_02078"/>
    </source>
</evidence>
<feature type="transmembrane region" description="Helical" evidence="10">
    <location>
        <begin position="387"/>
        <end position="407"/>
    </location>
</feature>
<evidence type="ECO:0000256" key="2">
    <source>
        <dbReference type="ARBA" id="ARBA00022475"/>
    </source>
</evidence>
<evidence type="ECO:0000256" key="9">
    <source>
        <dbReference type="ARBA" id="ARBA00061532"/>
    </source>
</evidence>
<dbReference type="PIRSF" id="PIRSF002869">
    <property type="entry name" value="MviN"/>
    <property type="match status" value="1"/>
</dbReference>
<dbReference type="EMBL" id="DVNC01000017">
    <property type="protein sequence ID" value="HIU52796.1"/>
    <property type="molecule type" value="Genomic_DNA"/>
</dbReference>
<keyword evidence="7 10" id="KW-0472">Membrane</keyword>
<comment type="pathway">
    <text evidence="10">Cell wall biogenesis; peptidoglycan biosynthesis.</text>
</comment>
<name>A0A9D1M3D0_9PROT</name>
<evidence type="ECO:0000256" key="4">
    <source>
        <dbReference type="ARBA" id="ARBA00022960"/>
    </source>
</evidence>
<comment type="function">
    <text evidence="8 10 11">Involved in peptidoglycan biosynthesis. Transports lipid-linked peptidoglycan precursors from the inner to the outer leaflet of the cytoplasmic membrane.</text>
</comment>
<dbReference type="CDD" id="cd13123">
    <property type="entry name" value="MATE_MurJ_like"/>
    <property type="match status" value="1"/>
</dbReference>
<keyword evidence="5 10" id="KW-0573">Peptidoglycan synthesis</keyword>
<feature type="transmembrane region" description="Helical" evidence="10">
    <location>
        <begin position="277"/>
        <end position="296"/>
    </location>
</feature>
<feature type="transmembrane region" description="Helical" evidence="10">
    <location>
        <begin position="251"/>
        <end position="271"/>
    </location>
</feature>
<dbReference type="GO" id="GO:0015648">
    <property type="term" value="F:lipid-linked peptidoglycan transporter activity"/>
    <property type="evidence" value="ECO:0007669"/>
    <property type="project" value="UniProtKB-UniRule"/>
</dbReference>
<dbReference type="HAMAP" id="MF_02078">
    <property type="entry name" value="MurJ_MviN"/>
    <property type="match status" value="1"/>
</dbReference>
<dbReference type="Pfam" id="PF03023">
    <property type="entry name" value="MurJ"/>
    <property type="match status" value="1"/>
</dbReference>
<evidence type="ECO:0000256" key="5">
    <source>
        <dbReference type="ARBA" id="ARBA00022984"/>
    </source>
</evidence>
<dbReference type="GO" id="GO:0005886">
    <property type="term" value="C:plasma membrane"/>
    <property type="evidence" value="ECO:0007669"/>
    <property type="project" value="UniProtKB-SubCell"/>
</dbReference>
<dbReference type="GO" id="GO:0008360">
    <property type="term" value="P:regulation of cell shape"/>
    <property type="evidence" value="ECO:0007669"/>
    <property type="project" value="UniProtKB-UniRule"/>
</dbReference>
<dbReference type="NCBIfam" id="TIGR01695">
    <property type="entry name" value="murJ_mviN"/>
    <property type="match status" value="1"/>
</dbReference>
<reference evidence="12" key="2">
    <citation type="journal article" date="2021" name="PeerJ">
        <title>Extensive microbial diversity within the chicken gut microbiome revealed by metagenomics and culture.</title>
        <authorList>
            <person name="Gilroy R."/>
            <person name="Ravi A."/>
            <person name="Getino M."/>
            <person name="Pursley I."/>
            <person name="Horton D.L."/>
            <person name="Alikhan N.F."/>
            <person name="Baker D."/>
            <person name="Gharbi K."/>
            <person name="Hall N."/>
            <person name="Watson M."/>
            <person name="Adriaenssens E.M."/>
            <person name="Foster-Nyarko E."/>
            <person name="Jarju S."/>
            <person name="Secka A."/>
            <person name="Antonio M."/>
            <person name="Oren A."/>
            <person name="Chaudhuri R.R."/>
            <person name="La Ragione R."/>
            <person name="Hildebrand F."/>
            <person name="Pallen M.J."/>
        </authorList>
    </citation>
    <scope>NUCLEOTIDE SEQUENCE</scope>
    <source>
        <strain evidence="12">ChiW3-316</strain>
    </source>
</reference>
<comment type="caution">
    <text evidence="12">The sequence shown here is derived from an EMBL/GenBank/DDBJ whole genome shotgun (WGS) entry which is preliminary data.</text>
</comment>
<evidence type="ECO:0000313" key="12">
    <source>
        <dbReference type="EMBL" id="HIU52796.1"/>
    </source>
</evidence>
<keyword evidence="4 10" id="KW-0133">Cell shape</keyword>
<evidence type="ECO:0000256" key="7">
    <source>
        <dbReference type="ARBA" id="ARBA00023136"/>
    </source>
</evidence>
<dbReference type="PRINTS" id="PR01806">
    <property type="entry name" value="VIRFACTRMVIN"/>
</dbReference>
<reference evidence="12" key="1">
    <citation type="submission" date="2020-10" db="EMBL/GenBank/DDBJ databases">
        <authorList>
            <person name="Gilroy R."/>
        </authorList>
    </citation>
    <scope>NUCLEOTIDE SEQUENCE</scope>
    <source>
        <strain evidence="12">ChiW3-316</strain>
    </source>
</reference>
<feature type="transmembrane region" description="Helical" evidence="10">
    <location>
        <begin position="188"/>
        <end position="208"/>
    </location>
</feature>
<feature type="transmembrane region" description="Helical" evidence="10">
    <location>
        <begin position="162"/>
        <end position="182"/>
    </location>
</feature>
<dbReference type="Proteomes" id="UP000824107">
    <property type="component" value="Unassembled WGS sequence"/>
</dbReference>
<dbReference type="GO" id="GO:0009252">
    <property type="term" value="P:peptidoglycan biosynthetic process"/>
    <property type="evidence" value="ECO:0007669"/>
    <property type="project" value="UniProtKB-UniRule"/>
</dbReference>
<evidence type="ECO:0000256" key="8">
    <source>
        <dbReference type="ARBA" id="ARBA00060041"/>
    </source>
</evidence>
<evidence type="ECO:0000256" key="11">
    <source>
        <dbReference type="PIRNR" id="PIRNR002869"/>
    </source>
</evidence>
<feature type="transmembrane region" description="Helical" evidence="10">
    <location>
        <begin position="357"/>
        <end position="375"/>
    </location>
</feature>
<dbReference type="GO" id="GO:0071555">
    <property type="term" value="P:cell wall organization"/>
    <property type="evidence" value="ECO:0007669"/>
    <property type="project" value="UniProtKB-UniRule"/>
</dbReference>
<feature type="transmembrane region" description="Helical" evidence="10">
    <location>
        <begin position="413"/>
        <end position="429"/>
    </location>
</feature>
<sequence length="531" mass="57825">MSLFKSIATFGGFTLVSRITGFARDMILANFLGAGAVSDAFFVAFKLPNLFRSLFAEGAFTTAFVPMLSHKLVTDGREESIRFASQAISVLTFFLTLFVILMEFCMPWVVELMAPGFASDPQKMALSVELSRITFPFLLFISIVSFQSGILNSFGKFAGPAAAPVILNLTMIVAVFAFVPFGETPAHGISWGVTIAGLLEILWLHFFLRRIDVSVKPQFNIRRLLHNAEIKTLFKRIAPGVLGAGVYQINMVVDTIVVSLVGTGAISWLYYANRIQQLPLGVVGAAISVALLPILSHHLKAGEIEAARHSQNKAVEYGALLSIPATVALIVLAYPIIDILFRHGRFTAEDSVMTARAVIAYSVGLPSYVMVKALAPNFFARGDTKTPVKYSIVVMIANLSLSIALMIPFGHVGVASATSVASFVSLYQYLRGLKKRGYWSYSAELNRKILKITLCSLVMGGVIYLGELGITWKFDNWLLLSYGIKIPLFAGLCILGVATFCVMAKLTGVLCLTDILKMLSSRGKKNAQKQA</sequence>
<evidence type="ECO:0000256" key="6">
    <source>
        <dbReference type="ARBA" id="ARBA00022989"/>
    </source>
</evidence>
<gene>
    <name evidence="10 12" type="primary">murJ</name>
    <name evidence="12" type="ORF">IAD20_01795</name>
</gene>
<keyword evidence="6 10" id="KW-1133">Transmembrane helix</keyword>
<dbReference type="PANTHER" id="PTHR47019:SF1">
    <property type="entry name" value="LIPID II FLIPPASE MURJ"/>
    <property type="match status" value="1"/>
</dbReference>
<organism evidence="12 13">
    <name type="scientific">Candidatus Scatocola faecipullorum</name>
    <dbReference type="NCBI Taxonomy" id="2840917"/>
    <lineage>
        <taxon>Bacteria</taxon>
        <taxon>Pseudomonadati</taxon>
        <taxon>Pseudomonadota</taxon>
        <taxon>Alphaproteobacteria</taxon>
        <taxon>Rhodospirillales</taxon>
        <taxon>Rhodospirillaceae</taxon>
        <taxon>Rhodospirillaceae incertae sedis</taxon>
        <taxon>Candidatus Scatocola</taxon>
    </lineage>
</organism>
<evidence type="ECO:0000256" key="1">
    <source>
        <dbReference type="ARBA" id="ARBA00004651"/>
    </source>
</evidence>
<feature type="transmembrane region" description="Helical" evidence="10">
    <location>
        <begin position="90"/>
        <end position="110"/>
    </location>
</feature>
<dbReference type="InterPro" id="IPR051050">
    <property type="entry name" value="Lipid_II_flippase_MurJ/MviN"/>
</dbReference>
<keyword evidence="10 11" id="KW-0813">Transport</keyword>
<accession>A0A9D1M3D0</accession>
<keyword evidence="10" id="KW-0997">Cell inner membrane</keyword>
<dbReference type="InterPro" id="IPR004268">
    <property type="entry name" value="MurJ"/>
</dbReference>
<feature type="transmembrane region" description="Helical" evidence="10">
    <location>
        <begin position="130"/>
        <end position="150"/>
    </location>
</feature>
<feature type="transmembrane region" description="Helical" evidence="10">
    <location>
        <begin position="486"/>
        <end position="516"/>
    </location>
</feature>
<protein>
    <recommendedName>
        <fullName evidence="10">Probable lipid II flippase MurJ</fullName>
    </recommendedName>
</protein>
<feature type="transmembrane region" description="Helical" evidence="10">
    <location>
        <begin position="449"/>
        <end position="466"/>
    </location>
</feature>
<comment type="subcellular location">
    <subcellularLocation>
        <location evidence="10">Cell inner membrane</location>
        <topology evidence="10">Multi-pass membrane protein</topology>
    </subcellularLocation>
    <subcellularLocation>
        <location evidence="1">Cell membrane</location>
        <topology evidence="1">Multi-pass membrane protein</topology>
    </subcellularLocation>
</comment>
<proteinExistence type="inferred from homology"/>
<comment type="similarity">
    <text evidence="9 10 11">Belongs to the MurJ/MviN family.</text>
</comment>
<dbReference type="GO" id="GO:0034204">
    <property type="term" value="P:lipid translocation"/>
    <property type="evidence" value="ECO:0007669"/>
    <property type="project" value="TreeGrafter"/>
</dbReference>
<dbReference type="AlphaFoldDB" id="A0A9D1M3D0"/>
<feature type="transmembrane region" description="Helical" evidence="10">
    <location>
        <begin position="317"/>
        <end position="337"/>
    </location>
</feature>